<evidence type="ECO:0000313" key="2">
    <source>
        <dbReference type="EMBL" id="VDP58337.1"/>
    </source>
</evidence>
<reference evidence="2 3" key="1">
    <citation type="submission" date="2018-11" db="EMBL/GenBank/DDBJ databases">
        <authorList>
            <consortium name="Pathogen Informatics"/>
        </authorList>
    </citation>
    <scope>NUCLEOTIDE SEQUENCE [LARGE SCALE GENOMIC DNA]</scope>
    <source>
        <strain>Denwood</strain>
        <strain evidence="3">Zambia</strain>
    </source>
</reference>
<dbReference type="Proteomes" id="UP000269396">
    <property type="component" value="Unassembled WGS sequence"/>
</dbReference>
<dbReference type="AlphaFoldDB" id="A0A183PAV4"/>
<feature type="region of interest" description="Disordered" evidence="1">
    <location>
        <begin position="71"/>
        <end position="97"/>
    </location>
</feature>
<organism evidence="2 3">
    <name type="scientific">Schistosoma mattheei</name>
    <dbReference type="NCBI Taxonomy" id="31246"/>
    <lineage>
        <taxon>Eukaryota</taxon>
        <taxon>Metazoa</taxon>
        <taxon>Spiralia</taxon>
        <taxon>Lophotrochozoa</taxon>
        <taxon>Platyhelminthes</taxon>
        <taxon>Trematoda</taxon>
        <taxon>Digenea</taxon>
        <taxon>Strigeidida</taxon>
        <taxon>Schistosomatoidea</taxon>
        <taxon>Schistosomatidae</taxon>
        <taxon>Schistosoma</taxon>
    </lineage>
</organism>
<keyword evidence="3" id="KW-1185">Reference proteome</keyword>
<feature type="compositionally biased region" description="Basic and acidic residues" evidence="1">
    <location>
        <begin position="87"/>
        <end position="97"/>
    </location>
</feature>
<sequence length="97" mass="11376">MYWTSGQTTIQRFKTDFLRHANKLNEFNITLNNRSHILLDLPKEEETIMEDNWKGIKGPLTSTCHEVLGRKKHHHKKYIPVGNSSQDSRKEGQEDNN</sequence>
<gene>
    <name evidence="2" type="ORF">SMTD_LOCUS11490</name>
</gene>
<accession>A0A183PAV4</accession>
<protein>
    <submittedName>
        <fullName evidence="2">Uncharacterized protein</fullName>
    </submittedName>
</protein>
<evidence type="ECO:0000256" key="1">
    <source>
        <dbReference type="SAM" id="MobiDB-lite"/>
    </source>
</evidence>
<proteinExistence type="predicted"/>
<evidence type="ECO:0000313" key="3">
    <source>
        <dbReference type="Proteomes" id="UP000269396"/>
    </source>
</evidence>
<name>A0A183PAV4_9TREM</name>
<dbReference type="EMBL" id="UZAL01031513">
    <property type="protein sequence ID" value="VDP58337.1"/>
    <property type="molecule type" value="Genomic_DNA"/>
</dbReference>